<reference evidence="3 4" key="1">
    <citation type="submission" date="2017-05" db="EMBL/GenBank/DDBJ databases">
        <authorList>
            <person name="Varghese N."/>
            <person name="Submissions S."/>
        </authorList>
    </citation>
    <scope>NUCLEOTIDE SEQUENCE [LARGE SCALE GENOMIC DNA]</scope>
    <source>
        <strain evidence="3 4">DSM 21985</strain>
    </source>
</reference>
<keyword evidence="1" id="KW-0812">Transmembrane</keyword>
<keyword evidence="4" id="KW-1185">Reference proteome</keyword>
<evidence type="ECO:0000313" key="3">
    <source>
        <dbReference type="EMBL" id="SMO61255.1"/>
    </source>
</evidence>
<feature type="transmembrane region" description="Helical" evidence="1">
    <location>
        <begin position="58"/>
        <end position="83"/>
    </location>
</feature>
<dbReference type="EMBL" id="FXTP01000006">
    <property type="protein sequence ID" value="SMO61255.1"/>
    <property type="molecule type" value="Genomic_DNA"/>
</dbReference>
<feature type="transmembrane region" description="Helical" evidence="1">
    <location>
        <begin position="24"/>
        <end position="46"/>
    </location>
</feature>
<feature type="transmembrane region" description="Helical" evidence="1">
    <location>
        <begin position="124"/>
        <end position="146"/>
    </location>
</feature>
<gene>
    <name evidence="3" type="ORF">SAMN06265219_10642</name>
</gene>
<feature type="domain" description="CAAX prenyl protease 2/Lysostaphin resistance protein A-like" evidence="2">
    <location>
        <begin position="112"/>
        <end position="193"/>
    </location>
</feature>
<dbReference type="Proteomes" id="UP000317557">
    <property type="component" value="Unassembled WGS sequence"/>
</dbReference>
<keyword evidence="1" id="KW-0472">Membrane</keyword>
<dbReference type="Pfam" id="PF02517">
    <property type="entry name" value="Rce1-like"/>
    <property type="match status" value="1"/>
</dbReference>
<evidence type="ECO:0000256" key="1">
    <source>
        <dbReference type="SAM" id="Phobius"/>
    </source>
</evidence>
<organism evidence="3 4">
    <name type="scientific">Gracilimonas mengyeensis</name>
    <dbReference type="NCBI Taxonomy" id="1302730"/>
    <lineage>
        <taxon>Bacteria</taxon>
        <taxon>Pseudomonadati</taxon>
        <taxon>Balneolota</taxon>
        <taxon>Balneolia</taxon>
        <taxon>Balneolales</taxon>
        <taxon>Balneolaceae</taxon>
        <taxon>Gracilimonas</taxon>
    </lineage>
</organism>
<keyword evidence="1" id="KW-1133">Transmembrane helix</keyword>
<dbReference type="OrthoDB" id="9779573at2"/>
<dbReference type="RefSeq" id="WP_142454076.1">
    <property type="nucleotide sequence ID" value="NZ_FXTP01000006.1"/>
</dbReference>
<accession>A0A521CPE1</accession>
<sequence length="204" mass="22443">MKEHRTEHSETDYSGDESISSGRLLLLSVVSAFLYISVALGIFYFWRDESFGQIFASGFSLPVQLLVGVIAGGAAAAVIIFIMQRPPVSDVLSDFYIIRVLSQSNFSLTDHLHLSFFAGAGEEILFRGAIQPLLGNTVTSIIFVGIHGYFRFTSLGHWLFGVMMFGLSFFLGVIFSEAGLIAAMTAHAVYDVIMLQVVQRMKLV</sequence>
<feature type="transmembrane region" description="Helical" evidence="1">
    <location>
        <begin position="158"/>
        <end position="175"/>
    </location>
</feature>
<proteinExistence type="predicted"/>
<evidence type="ECO:0000259" key="2">
    <source>
        <dbReference type="Pfam" id="PF02517"/>
    </source>
</evidence>
<dbReference type="GO" id="GO:0080120">
    <property type="term" value="P:CAAX-box protein maturation"/>
    <property type="evidence" value="ECO:0007669"/>
    <property type="project" value="UniProtKB-ARBA"/>
</dbReference>
<dbReference type="InterPro" id="IPR003675">
    <property type="entry name" value="Rce1/LyrA-like_dom"/>
</dbReference>
<name>A0A521CPE1_9BACT</name>
<protein>
    <recommendedName>
        <fullName evidence="2">CAAX prenyl protease 2/Lysostaphin resistance protein A-like domain-containing protein</fullName>
    </recommendedName>
</protein>
<evidence type="ECO:0000313" key="4">
    <source>
        <dbReference type="Proteomes" id="UP000317557"/>
    </source>
</evidence>
<dbReference type="GO" id="GO:0004175">
    <property type="term" value="F:endopeptidase activity"/>
    <property type="evidence" value="ECO:0007669"/>
    <property type="project" value="UniProtKB-ARBA"/>
</dbReference>
<dbReference type="AlphaFoldDB" id="A0A521CPE1"/>